<dbReference type="SMART" id="SM00448">
    <property type="entry name" value="REC"/>
    <property type="match status" value="1"/>
</dbReference>
<evidence type="ECO:0000256" key="7">
    <source>
        <dbReference type="PROSITE-ProRule" id="PRU01091"/>
    </source>
</evidence>
<dbReference type="Gene3D" id="6.10.250.690">
    <property type="match status" value="1"/>
</dbReference>
<proteinExistence type="predicted"/>
<keyword evidence="6" id="KW-0597">Phosphoprotein</keyword>
<dbReference type="PANTHER" id="PTHR48111">
    <property type="entry name" value="REGULATOR OF RPOS"/>
    <property type="match status" value="1"/>
</dbReference>
<evidence type="ECO:0000256" key="1">
    <source>
        <dbReference type="ARBA" id="ARBA00018672"/>
    </source>
</evidence>
<keyword evidence="2" id="KW-0805">Transcription regulation</keyword>
<evidence type="ECO:0000313" key="11">
    <source>
        <dbReference type="Proteomes" id="UP000652477"/>
    </source>
</evidence>
<comment type="caution">
    <text evidence="10">The sequence shown here is derived from an EMBL/GenBank/DDBJ whole genome shotgun (WGS) entry which is preliminary data.</text>
</comment>
<dbReference type="SUPFAM" id="SSF52172">
    <property type="entry name" value="CheY-like"/>
    <property type="match status" value="1"/>
</dbReference>
<sequence length="229" mass="26495">MYRILIVEDDAALRQGLKYALKKEGYMTEAAGSLEELKSMYRIKADAILLDVTLPDGDSREYLEVLRKTTEIPVIFLTARNTEKDMIKGFDAGADDYVTKPFSIPLLTRRLKALLKRSSVRSDGRYSAGDLLYDFEKKILFKKDKEVSLSRTESKILETLIQNRNQVLTWETLLEKIWDIDGNFVDKNTLSVNISRLRDKIEDDKRNPEWILTVFGIGYKWSDKNAEQQ</sequence>
<dbReference type="InterPro" id="IPR001867">
    <property type="entry name" value="OmpR/PhoB-type_DNA-bd"/>
</dbReference>
<dbReference type="Pfam" id="PF00072">
    <property type="entry name" value="Response_reg"/>
    <property type="match status" value="1"/>
</dbReference>
<dbReference type="AlphaFoldDB" id="A0A923RTB3"/>
<dbReference type="InterPro" id="IPR039420">
    <property type="entry name" value="WalR-like"/>
</dbReference>
<gene>
    <name evidence="10" type="ORF">H8S37_14485</name>
</gene>
<dbReference type="GO" id="GO:0000156">
    <property type="term" value="F:phosphorelay response regulator activity"/>
    <property type="evidence" value="ECO:0007669"/>
    <property type="project" value="TreeGrafter"/>
</dbReference>
<evidence type="ECO:0000256" key="4">
    <source>
        <dbReference type="ARBA" id="ARBA00023163"/>
    </source>
</evidence>
<dbReference type="GO" id="GO:0005829">
    <property type="term" value="C:cytosol"/>
    <property type="evidence" value="ECO:0007669"/>
    <property type="project" value="TreeGrafter"/>
</dbReference>
<evidence type="ECO:0000259" key="8">
    <source>
        <dbReference type="PROSITE" id="PS50110"/>
    </source>
</evidence>
<reference evidence="10" key="1">
    <citation type="submission" date="2020-08" db="EMBL/GenBank/DDBJ databases">
        <title>Genome public.</title>
        <authorList>
            <person name="Liu C."/>
            <person name="Sun Q."/>
        </authorList>
    </citation>
    <scope>NUCLEOTIDE SEQUENCE</scope>
    <source>
        <strain evidence="10">NSJ-55</strain>
    </source>
</reference>
<dbReference type="PROSITE" id="PS50110">
    <property type="entry name" value="RESPONSE_REGULATORY"/>
    <property type="match status" value="1"/>
</dbReference>
<feature type="domain" description="OmpR/PhoB-type" evidence="9">
    <location>
        <begin position="123"/>
        <end position="223"/>
    </location>
</feature>
<dbReference type="Gene3D" id="1.10.10.10">
    <property type="entry name" value="Winged helix-like DNA-binding domain superfamily/Winged helix DNA-binding domain"/>
    <property type="match status" value="1"/>
</dbReference>
<dbReference type="SMART" id="SM00862">
    <property type="entry name" value="Trans_reg_C"/>
    <property type="match status" value="1"/>
</dbReference>
<protein>
    <recommendedName>
        <fullName evidence="1">Stage 0 sporulation protein A homolog</fullName>
    </recommendedName>
</protein>
<keyword evidence="4" id="KW-0804">Transcription</keyword>
<dbReference type="Proteomes" id="UP000652477">
    <property type="component" value="Unassembled WGS sequence"/>
</dbReference>
<name>A0A923RTB3_9FIRM</name>
<evidence type="ECO:0000256" key="6">
    <source>
        <dbReference type="PROSITE-ProRule" id="PRU00169"/>
    </source>
</evidence>
<dbReference type="GO" id="GO:0000976">
    <property type="term" value="F:transcription cis-regulatory region binding"/>
    <property type="evidence" value="ECO:0007669"/>
    <property type="project" value="TreeGrafter"/>
</dbReference>
<dbReference type="InterPro" id="IPR011006">
    <property type="entry name" value="CheY-like_superfamily"/>
</dbReference>
<evidence type="ECO:0000256" key="2">
    <source>
        <dbReference type="ARBA" id="ARBA00023015"/>
    </source>
</evidence>
<keyword evidence="3 7" id="KW-0238">DNA-binding</keyword>
<feature type="DNA-binding region" description="OmpR/PhoB-type" evidence="7">
    <location>
        <begin position="123"/>
        <end position="223"/>
    </location>
</feature>
<dbReference type="Gene3D" id="3.40.50.2300">
    <property type="match status" value="1"/>
</dbReference>
<keyword evidence="11" id="KW-1185">Reference proteome</keyword>
<dbReference type="CDD" id="cd00383">
    <property type="entry name" value="trans_reg_C"/>
    <property type="match status" value="1"/>
</dbReference>
<evidence type="ECO:0000313" key="10">
    <source>
        <dbReference type="EMBL" id="MBC5690122.1"/>
    </source>
</evidence>
<dbReference type="GO" id="GO:0006355">
    <property type="term" value="P:regulation of DNA-templated transcription"/>
    <property type="evidence" value="ECO:0007669"/>
    <property type="project" value="InterPro"/>
</dbReference>
<evidence type="ECO:0000259" key="9">
    <source>
        <dbReference type="PROSITE" id="PS51755"/>
    </source>
</evidence>
<dbReference type="InterPro" id="IPR001789">
    <property type="entry name" value="Sig_transdc_resp-reg_receiver"/>
</dbReference>
<evidence type="ECO:0000256" key="3">
    <source>
        <dbReference type="ARBA" id="ARBA00023125"/>
    </source>
</evidence>
<dbReference type="EMBL" id="JACOPF010000003">
    <property type="protein sequence ID" value="MBC5690122.1"/>
    <property type="molecule type" value="Genomic_DNA"/>
</dbReference>
<feature type="modified residue" description="4-aspartylphosphate" evidence="6">
    <location>
        <position position="51"/>
    </location>
</feature>
<dbReference type="PROSITE" id="PS51755">
    <property type="entry name" value="OMPR_PHOB"/>
    <property type="match status" value="1"/>
</dbReference>
<feature type="domain" description="Response regulatory" evidence="8">
    <location>
        <begin position="3"/>
        <end position="115"/>
    </location>
</feature>
<organism evidence="10 11">
    <name type="scientific">Mediterraneibacter hominis</name>
    <dbReference type="NCBI Taxonomy" id="2763054"/>
    <lineage>
        <taxon>Bacteria</taxon>
        <taxon>Bacillati</taxon>
        <taxon>Bacillota</taxon>
        <taxon>Clostridia</taxon>
        <taxon>Lachnospirales</taxon>
        <taxon>Lachnospiraceae</taxon>
        <taxon>Mediterraneibacter</taxon>
    </lineage>
</organism>
<dbReference type="InterPro" id="IPR036388">
    <property type="entry name" value="WH-like_DNA-bd_sf"/>
</dbReference>
<dbReference type="Pfam" id="PF00486">
    <property type="entry name" value="Trans_reg_C"/>
    <property type="match status" value="1"/>
</dbReference>
<dbReference type="PANTHER" id="PTHR48111:SF73">
    <property type="entry name" value="ALKALINE PHOSPHATASE SYNTHESIS TRANSCRIPTIONAL REGULATORY PROTEIN PHOP"/>
    <property type="match status" value="1"/>
</dbReference>
<dbReference type="GO" id="GO:0032993">
    <property type="term" value="C:protein-DNA complex"/>
    <property type="evidence" value="ECO:0007669"/>
    <property type="project" value="TreeGrafter"/>
</dbReference>
<evidence type="ECO:0000256" key="5">
    <source>
        <dbReference type="ARBA" id="ARBA00024867"/>
    </source>
</evidence>
<accession>A0A923RTB3</accession>
<comment type="function">
    <text evidence="5">May play the central regulatory role in sporulation. It may be an element of the effector pathway responsible for the activation of sporulation genes in response to nutritional stress. Spo0A may act in concert with spo0H (a sigma factor) to control the expression of some genes that are critical to the sporulation process.</text>
</comment>